<dbReference type="OrthoDB" id="1522982at2"/>
<dbReference type="SUPFAM" id="SSF103088">
    <property type="entry name" value="OmpA-like"/>
    <property type="match status" value="1"/>
</dbReference>
<dbReference type="Pfam" id="PF00691">
    <property type="entry name" value="OmpA"/>
    <property type="match status" value="1"/>
</dbReference>
<feature type="region of interest" description="Disordered" evidence="1">
    <location>
        <begin position="529"/>
        <end position="551"/>
    </location>
</feature>
<dbReference type="GO" id="GO:0005509">
    <property type="term" value="F:calcium ion binding"/>
    <property type="evidence" value="ECO:0007669"/>
    <property type="project" value="InterPro"/>
</dbReference>
<feature type="domain" description="OmpA-like" evidence="3">
    <location>
        <begin position="443"/>
        <end position="517"/>
    </location>
</feature>
<keyword evidence="2" id="KW-0732">Signal</keyword>
<dbReference type="STRING" id="1393122.SAMN05660895_0607"/>
<dbReference type="InterPro" id="IPR028974">
    <property type="entry name" value="TSP_type-3_rpt"/>
</dbReference>
<reference evidence="5" key="1">
    <citation type="submission" date="2016-10" db="EMBL/GenBank/DDBJ databases">
        <authorList>
            <person name="Varghese N."/>
            <person name="Submissions S."/>
        </authorList>
    </citation>
    <scope>NUCLEOTIDE SEQUENCE [LARGE SCALE GENOMIC DNA]</scope>
    <source>
        <strain evidence="5">DSM 14807</strain>
    </source>
</reference>
<dbReference type="Gene3D" id="3.30.1330.60">
    <property type="entry name" value="OmpA-like domain"/>
    <property type="match status" value="1"/>
</dbReference>
<evidence type="ECO:0000313" key="4">
    <source>
        <dbReference type="EMBL" id="SFV29683.1"/>
    </source>
</evidence>
<keyword evidence="5" id="KW-1185">Reference proteome</keyword>
<sequence>MASKKYLVLTGLFSLLGASAVWAQNAPATSSGTMTGGYNYLDTAFIPPSRQAQQRSFLNNESIYPAKPRDMWVLGINAGEFNYFSDVPFQLGYGFGASLRKSLGYTFSLRAGLNYGQAKGLDYRNGTPIQNLPAAVAAKYAAAGLTTYVANFKSTAYQGSLDLIASLNNIAFHKPQNKVDFYALAGYSIFSYQTKVDALDANGNPYNYASINFTASKKDIRKALKNYLDGSYETDATTQSRQQNFNNNTPGHRQWRHSLDLGAGVDFKLSKRVSLALEQKFTLPFDDYLDGKYLGSGGVLTPDKDLVSYTSVNLSIALGNPSRRVEPLWWMNPLNYAYSELNSPRHMKIPTPVLPDADGDGVTDQFDKCPNTPAGVAVDVHGCPLDTDGDGVPDYKDKQLITPTYCQPVDADGVGKCPCPDSTCFAGYVKPTCNLTSLPSIVFRGNSVTISRDQQYLLDNVANQMRQNPDCKVVVTGHAQASKASEQLAWDRVNAVITYMTQKLGISPDRFIFQYSGVPGDLNAVDLRAATPADNGPNMTPPPHPNLRRSK</sequence>
<evidence type="ECO:0000256" key="1">
    <source>
        <dbReference type="SAM" id="MobiDB-lite"/>
    </source>
</evidence>
<accession>A0A1I7N527</accession>
<dbReference type="Gene3D" id="4.10.1080.10">
    <property type="entry name" value="TSP type-3 repeat"/>
    <property type="match status" value="1"/>
</dbReference>
<dbReference type="InterPro" id="IPR006665">
    <property type="entry name" value="OmpA-like"/>
</dbReference>
<evidence type="ECO:0000256" key="2">
    <source>
        <dbReference type="SAM" id="SignalP"/>
    </source>
</evidence>
<proteinExistence type="predicted"/>
<gene>
    <name evidence="4" type="ORF">SAMN05660895_0607</name>
</gene>
<feature type="chain" id="PRO_5011797255" evidence="2">
    <location>
        <begin position="24"/>
        <end position="551"/>
    </location>
</feature>
<dbReference type="Proteomes" id="UP000199537">
    <property type="component" value="Unassembled WGS sequence"/>
</dbReference>
<evidence type="ECO:0000259" key="3">
    <source>
        <dbReference type="Pfam" id="PF00691"/>
    </source>
</evidence>
<name>A0A1I7N527_9BACT</name>
<dbReference type="InterPro" id="IPR036737">
    <property type="entry name" value="OmpA-like_sf"/>
</dbReference>
<dbReference type="SUPFAM" id="SSF103647">
    <property type="entry name" value="TSP type-3 repeat"/>
    <property type="match status" value="1"/>
</dbReference>
<organism evidence="4 5">
    <name type="scientific">Thermoflavifilum thermophilum</name>
    <dbReference type="NCBI Taxonomy" id="1393122"/>
    <lineage>
        <taxon>Bacteria</taxon>
        <taxon>Pseudomonadati</taxon>
        <taxon>Bacteroidota</taxon>
        <taxon>Chitinophagia</taxon>
        <taxon>Chitinophagales</taxon>
        <taxon>Chitinophagaceae</taxon>
        <taxon>Thermoflavifilum</taxon>
    </lineage>
</organism>
<feature type="signal peptide" evidence="2">
    <location>
        <begin position="1"/>
        <end position="23"/>
    </location>
</feature>
<evidence type="ECO:0000313" key="5">
    <source>
        <dbReference type="Proteomes" id="UP000199537"/>
    </source>
</evidence>
<dbReference type="EMBL" id="FPCJ01000001">
    <property type="protein sequence ID" value="SFV29683.1"/>
    <property type="molecule type" value="Genomic_DNA"/>
</dbReference>
<protein>
    <submittedName>
        <fullName evidence="4">OmpA family protein</fullName>
    </submittedName>
</protein>
<dbReference type="RefSeq" id="WP_092457528.1">
    <property type="nucleotide sequence ID" value="NZ_FPCJ01000001.1"/>
</dbReference>
<dbReference type="AlphaFoldDB" id="A0A1I7N527"/>